<evidence type="ECO:0000313" key="1">
    <source>
        <dbReference type="EMBL" id="EHB40453.1"/>
    </source>
</evidence>
<name>A0A6C8G3E7_SALIN</name>
<comment type="caution">
    <text evidence="1">The sequence shown here is derived from an EMBL/GenBank/DDBJ whole genome shotgun (WGS) entry which is preliminary data.</text>
</comment>
<dbReference type="AlphaFoldDB" id="A0A6C8G3E7"/>
<dbReference type="EMBL" id="AFYI01000002">
    <property type="protein sequence ID" value="EHB40453.1"/>
    <property type="molecule type" value="Genomic_DNA"/>
</dbReference>
<evidence type="ECO:0000313" key="2">
    <source>
        <dbReference type="Proteomes" id="UP000004564"/>
    </source>
</evidence>
<gene>
    <name evidence="1" type="ORF">SEENIN0B_00284</name>
</gene>
<dbReference type="Proteomes" id="UP000004564">
    <property type="component" value="Chromosome"/>
</dbReference>
<accession>A0A6C8G3E7</accession>
<reference evidence="1 2" key="1">
    <citation type="submission" date="2011-09" db="EMBL/GenBank/DDBJ databases">
        <authorList>
            <person name="McClelland M."/>
            <person name="Clifton S."/>
            <person name="Porwollik S."/>
            <person name="Cheng P."/>
            <person name="Wollam A."/>
            <person name="Wang C."/>
            <person name="Pepin K."/>
            <person name="Bhonagiri V."/>
            <person name="Fulton R."/>
            <person name="Fulton L.F."/>
            <person name="Delehaunty K."/>
            <person name="Fronick C."/>
            <person name="O'Laughlin M."/>
            <person name="Godfrey J."/>
            <person name="Waligorski J."/>
            <person name="Appelbaum E."/>
            <person name="Farmer C."/>
            <person name="Strong C."/>
            <person name="Tomlinson C."/>
            <person name="Hou S."/>
            <person name="Minx P."/>
            <person name="Warren W."/>
            <person name="Wilson R.K."/>
        </authorList>
    </citation>
    <scope>NUCLEOTIDE SEQUENCE [LARGE SCALE GENOMIC DNA]</scope>
    <source>
        <strain evidence="2">SARB 27</strain>
    </source>
</reference>
<protein>
    <submittedName>
        <fullName evidence="1">Uncharacterized protein</fullName>
    </submittedName>
</protein>
<organism evidence="1 2">
    <name type="scientific">Salmonella enterica subsp. enterica serovar Infantis str. SARB27</name>
    <dbReference type="NCBI Taxonomy" id="596155"/>
    <lineage>
        <taxon>Bacteria</taxon>
        <taxon>Pseudomonadati</taxon>
        <taxon>Pseudomonadota</taxon>
        <taxon>Gammaproteobacteria</taxon>
        <taxon>Enterobacterales</taxon>
        <taxon>Enterobacteriaceae</taxon>
        <taxon>Salmonella</taxon>
    </lineage>
</organism>
<sequence length="43" mass="5036">MNSKIKIAIAELKEIIFQKRHLCIQQFIHDENNKKGVINNDSL</sequence>
<proteinExistence type="predicted"/>